<accession>A0A1Q9BSB6</accession>
<feature type="transmembrane region" description="Helical" evidence="1">
    <location>
        <begin position="35"/>
        <end position="56"/>
    </location>
</feature>
<keyword evidence="1" id="KW-0472">Membrane</keyword>
<gene>
    <name evidence="2" type="ORF">AK812_SmicGene47170</name>
</gene>
<comment type="caution">
    <text evidence="2">The sequence shown here is derived from an EMBL/GenBank/DDBJ whole genome shotgun (WGS) entry which is preliminary data.</text>
</comment>
<sequence>VYNTVMKVVFITATIYLIYLMRVKPPISQTYEMYAIVFIFRYLDLLWSFISVVSAVPDL</sequence>
<keyword evidence="3" id="KW-1185">Reference proteome</keyword>
<organism evidence="2 3">
    <name type="scientific">Symbiodinium microadriaticum</name>
    <name type="common">Dinoflagellate</name>
    <name type="synonym">Zooxanthella microadriatica</name>
    <dbReference type="NCBI Taxonomy" id="2951"/>
    <lineage>
        <taxon>Eukaryota</taxon>
        <taxon>Sar</taxon>
        <taxon>Alveolata</taxon>
        <taxon>Dinophyceae</taxon>
        <taxon>Suessiales</taxon>
        <taxon>Symbiodiniaceae</taxon>
        <taxon>Symbiodinium</taxon>
    </lineage>
</organism>
<feature type="transmembrane region" description="Helical" evidence="1">
    <location>
        <begin position="6"/>
        <end position="23"/>
    </location>
</feature>
<keyword evidence="1" id="KW-1133">Transmembrane helix</keyword>
<keyword evidence="1" id="KW-0812">Transmembrane</keyword>
<evidence type="ECO:0000256" key="1">
    <source>
        <dbReference type="SAM" id="Phobius"/>
    </source>
</evidence>
<dbReference type="EMBL" id="LSRX01005234">
    <property type="protein sequence ID" value="OLP73556.1"/>
    <property type="molecule type" value="Genomic_DNA"/>
</dbReference>
<name>A0A1Q9BSB6_SYMMI</name>
<proteinExistence type="predicted"/>
<dbReference type="AlphaFoldDB" id="A0A1Q9BSB6"/>
<dbReference type="Proteomes" id="UP000186817">
    <property type="component" value="Unassembled WGS sequence"/>
</dbReference>
<feature type="non-terminal residue" evidence="2">
    <location>
        <position position="1"/>
    </location>
</feature>
<evidence type="ECO:0000313" key="2">
    <source>
        <dbReference type="EMBL" id="OLP73556.1"/>
    </source>
</evidence>
<evidence type="ECO:0000313" key="3">
    <source>
        <dbReference type="Proteomes" id="UP000186817"/>
    </source>
</evidence>
<dbReference type="OrthoDB" id="7694678at2759"/>
<protein>
    <submittedName>
        <fullName evidence="2">Uncharacterized protein</fullName>
    </submittedName>
</protein>
<reference evidence="2 3" key="1">
    <citation type="submission" date="2016-02" db="EMBL/GenBank/DDBJ databases">
        <title>Genome analysis of coral dinoflagellate symbionts highlights evolutionary adaptations to a symbiotic lifestyle.</title>
        <authorList>
            <person name="Aranda M."/>
            <person name="Li Y."/>
            <person name="Liew Y.J."/>
            <person name="Baumgarten S."/>
            <person name="Simakov O."/>
            <person name="Wilson M."/>
            <person name="Piel J."/>
            <person name="Ashoor H."/>
            <person name="Bougouffa S."/>
            <person name="Bajic V.B."/>
            <person name="Ryu T."/>
            <person name="Ravasi T."/>
            <person name="Bayer T."/>
            <person name="Micklem G."/>
            <person name="Kim H."/>
            <person name="Bhak J."/>
            <person name="Lajeunesse T.C."/>
            <person name="Voolstra C.R."/>
        </authorList>
    </citation>
    <scope>NUCLEOTIDE SEQUENCE [LARGE SCALE GENOMIC DNA]</scope>
    <source>
        <strain evidence="2 3">CCMP2467</strain>
    </source>
</reference>
<feature type="non-terminal residue" evidence="2">
    <location>
        <position position="59"/>
    </location>
</feature>